<dbReference type="RefSeq" id="WP_380863614.1">
    <property type="nucleotide sequence ID" value="NZ_JBHRXV010000013.1"/>
</dbReference>
<organism evidence="4 5">
    <name type="scientific">Sphingoaurantiacus capsulatus</name>
    <dbReference type="NCBI Taxonomy" id="1771310"/>
    <lineage>
        <taxon>Bacteria</taxon>
        <taxon>Pseudomonadati</taxon>
        <taxon>Pseudomonadota</taxon>
        <taxon>Alphaproteobacteria</taxon>
        <taxon>Sphingomonadales</taxon>
        <taxon>Sphingosinicellaceae</taxon>
        <taxon>Sphingoaurantiacus</taxon>
    </lineage>
</organism>
<dbReference type="EMBL" id="JBHRXV010000013">
    <property type="protein sequence ID" value="MFC3714278.1"/>
    <property type="molecule type" value="Genomic_DNA"/>
</dbReference>
<accession>A0ABV7XGT7</accession>
<dbReference type="InterPro" id="IPR002933">
    <property type="entry name" value="Peptidase_M20"/>
</dbReference>
<comment type="caution">
    <text evidence="4">The sequence shown here is derived from an EMBL/GenBank/DDBJ whole genome shotgun (WGS) entry which is preliminary data.</text>
</comment>
<reference evidence="5" key="1">
    <citation type="journal article" date="2019" name="Int. J. Syst. Evol. Microbiol.">
        <title>The Global Catalogue of Microorganisms (GCM) 10K type strain sequencing project: providing services to taxonomists for standard genome sequencing and annotation.</title>
        <authorList>
            <consortium name="The Broad Institute Genomics Platform"/>
            <consortium name="The Broad Institute Genome Sequencing Center for Infectious Disease"/>
            <person name="Wu L."/>
            <person name="Ma J."/>
        </authorList>
    </citation>
    <scope>NUCLEOTIDE SEQUENCE [LARGE SCALE GENOMIC DNA]</scope>
    <source>
        <strain evidence="5">KCTC 42644</strain>
    </source>
</reference>
<evidence type="ECO:0000256" key="2">
    <source>
        <dbReference type="ARBA" id="ARBA00022801"/>
    </source>
</evidence>
<dbReference type="SUPFAM" id="SSF53187">
    <property type="entry name" value="Zn-dependent exopeptidases"/>
    <property type="match status" value="1"/>
</dbReference>
<name>A0ABV7XGT7_9SPHN</name>
<keyword evidence="1" id="KW-0479">Metal-binding</keyword>
<dbReference type="Gene3D" id="3.40.630.10">
    <property type="entry name" value="Zn peptidases"/>
    <property type="match status" value="1"/>
</dbReference>
<dbReference type="PANTHER" id="PTHR43808">
    <property type="entry name" value="ACETYLORNITHINE DEACETYLASE"/>
    <property type="match status" value="1"/>
</dbReference>
<dbReference type="InterPro" id="IPR050072">
    <property type="entry name" value="Peptidase_M20A"/>
</dbReference>
<evidence type="ECO:0000313" key="4">
    <source>
        <dbReference type="EMBL" id="MFC3714278.1"/>
    </source>
</evidence>
<evidence type="ECO:0000259" key="3">
    <source>
        <dbReference type="Pfam" id="PF07687"/>
    </source>
</evidence>
<evidence type="ECO:0000313" key="5">
    <source>
        <dbReference type="Proteomes" id="UP001595615"/>
    </source>
</evidence>
<dbReference type="SUPFAM" id="SSF55031">
    <property type="entry name" value="Bacterial exopeptidase dimerisation domain"/>
    <property type="match status" value="1"/>
</dbReference>
<feature type="domain" description="Peptidase M20 dimerisation" evidence="3">
    <location>
        <begin position="189"/>
        <end position="293"/>
    </location>
</feature>
<dbReference type="InterPro" id="IPR011650">
    <property type="entry name" value="Peptidase_M20_dimer"/>
</dbReference>
<protein>
    <submittedName>
        <fullName evidence="4">M20 family metallopeptidase</fullName>
    </submittedName>
</protein>
<proteinExistence type="predicted"/>
<keyword evidence="5" id="KW-1185">Reference proteome</keyword>
<gene>
    <name evidence="4" type="ORF">ACFOMD_17045</name>
</gene>
<dbReference type="Pfam" id="PF07687">
    <property type="entry name" value="M20_dimer"/>
    <property type="match status" value="1"/>
</dbReference>
<evidence type="ECO:0000256" key="1">
    <source>
        <dbReference type="ARBA" id="ARBA00022723"/>
    </source>
</evidence>
<dbReference type="Proteomes" id="UP001595615">
    <property type="component" value="Unassembled WGS sequence"/>
</dbReference>
<keyword evidence="2" id="KW-0378">Hydrolase</keyword>
<dbReference type="Gene3D" id="3.30.70.360">
    <property type="match status" value="1"/>
</dbReference>
<dbReference type="Pfam" id="PF01546">
    <property type="entry name" value="Peptidase_M20"/>
    <property type="match status" value="1"/>
</dbReference>
<sequence length="391" mass="41179">MDISARIDRARLSRTLLELIAIPSVNPFGRDGDVGPEFGEVRAAGYVADRLAKLGWATEVDEFVPGRANALCRRAADRGANIDGRPAIVFAGHLDTVEVDGYDAPFASREEGGRIYGRGACDMKAAIACYIEVAEILAAEGIELNGELIVAGVADEEYRQEGAKAAKPHLPPTQLVVIGEPTEMKVCVAAKGLAAYTLSVEGQATHGSVPNAGRNAILRAAELLPAFGRHAHHLTCRAHPLLGPGVLNVGVIRGGLKPNIVPSSCEAEISRRLLPDETPASARDLVLGELEAVGGDRDWQLSDAWWAVDPYENGDGNIVAAFQQAAAAAGVADVTATGFPASSDAAYFGAPVVIFGPGSLDQAHSLDEWVEVDEMVSATAAYLRFVLDRLA</sequence>
<dbReference type="InterPro" id="IPR036264">
    <property type="entry name" value="Bact_exopeptidase_dim_dom"/>
</dbReference>